<keyword evidence="1" id="KW-0732">Signal</keyword>
<sequence>MRRKRAVPAIAALAVAAAVGLAPAEGPVRAAGRADPAAGGAAATARGLPALPPKCRKLTFPVALTEGGPVDQRIAGTLCLPRRGAARTVQVLIPGGTYGQAYWFLRGDPRRPSYVETMTRAGYAVLAIDRLGAGHSSAPPFDRYAPDTQQAVMTQLVRAVRAGGAGGRSFDRIVLVGHSFGATLARTIGIHRPHDVDGLILTAEASARVEIPWNDVIHAAGQDPKFASRGLDPAYYTTRPGLRGVWFYDRSNAHPAVIALDELTKQPDVYTEEFPLPEENVAIRVPVLIVVGQHDRLVCGAEGSDCSSSRALLAQEKRWYPNAPLRVEVVGRTGHALNLHRSAPAWMSVARDWVDRNVGAGRR</sequence>
<protein>
    <submittedName>
        <fullName evidence="3">Carboxylesterase</fullName>
    </submittedName>
</protein>
<dbReference type="Gene3D" id="3.40.50.1820">
    <property type="entry name" value="alpha/beta hydrolase"/>
    <property type="match status" value="1"/>
</dbReference>
<dbReference type="SUPFAM" id="SSF53474">
    <property type="entry name" value="alpha/beta-Hydrolases"/>
    <property type="match status" value="1"/>
</dbReference>
<dbReference type="Pfam" id="PF12697">
    <property type="entry name" value="Abhydrolase_6"/>
    <property type="match status" value="1"/>
</dbReference>
<dbReference type="PANTHER" id="PTHR43798">
    <property type="entry name" value="MONOACYLGLYCEROL LIPASE"/>
    <property type="match status" value="1"/>
</dbReference>
<feature type="domain" description="AB hydrolase-1" evidence="2">
    <location>
        <begin position="91"/>
        <end position="340"/>
    </location>
</feature>
<proteinExistence type="predicted"/>
<dbReference type="InterPro" id="IPR029058">
    <property type="entry name" value="AB_hydrolase_fold"/>
</dbReference>
<organism evidence="3">
    <name type="scientific">Micromonospora okii</name>
    <dbReference type="NCBI Taxonomy" id="1182970"/>
    <lineage>
        <taxon>Bacteria</taxon>
        <taxon>Bacillati</taxon>
        <taxon>Actinomycetota</taxon>
        <taxon>Actinomycetes</taxon>
        <taxon>Micromonosporales</taxon>
        <taxon>Micromonosporaceae</taxon>
        <taxon>Micromonospora</taxon>
    </lineage>
</organism>
<dbReference type="EMBL" id="JN038178">
    <property type="protein sequence ID" value="AFJ52680.1"/>
    <property type="molecule type" value="Genomic_DNA"/>
</dbReference>
<reference evidence="3" key="2">
    <citation type="journal article" date="2013" name="Chem. Biol.">
        <title>Unconventional origin and hybrid system for construction of pyrrolopyrrole moiety in kosinostatin biosynthesis.</title>
        <authorList>
            <person name="Ma H.M."/>
            <person name="Zhou Q."/>
            <person name="Tang Y.M."/>
            <person name="Zhang Z."/>
            <person name="Chen Y.S."/>
            <person name="He H.Y."/>
            <person name="Pan H.X."/>
            <person name="Tang M.C."/>
            <person name="Gao J.F."/>
            <person name="Zhao S.Y."/>
            <person name="Igarashi Y."/>
            <person name="Tang G.L."/>
        </authorList>
    </citation>
    <scope>NUCLEOTIDE SEQUENCE</scope>
</reference>
<dbReference type="GO" id="GO:0047372">
    <property type="term" value="F:monoacylglycerol lipase activity"/>
    <property type="evidence" value="ECO:0007669"/>
    <property type="project" value="TreeGrafter"/>
</dbReference>
<dbReference type="InterPro" id="IPR050266">
    <property type="entry name" value="AB_hydrolase_sf"/>
</dbReference>
<evidence type="ECO:0000313" key="3">
    <source>
        <dbReference type="EMBL" id="AFJ52680.1"/>
    </source>
</evidence>
<accession>A0A023GUI4</accession>
<dbReference type="GO" id="GO:0046464">
    <property type="term" value="P:acylglycerol catabolic process"/>
    <property type="evidence" value="ECO:0007669"/>
    <property type="project" value="TreeGrafter"/>
</dbReference>
<dbReference type="InterPro" id="IPR000073">
    <property type="entry name" value="AB_hydrolase_1"/>
</dbReference>
<feature type="chain" id="PRO_5038879922" evidence="1">
    <location>
        <begin position="25"/>
        <end position="363"/>
    </location>
</feature>
<dbReference type="AlphaFoldDB" id="A0A023GUI4"/>
<evidence type="ECO:0000259" key="2">
    <source>
        <dbReference type="Pfam" id="PF12697"/>
    </source>
</evidence>
<dbReference type="RefSeq" id="WP_229397690.1">
    <property type="nucleotide sequence ID" value="NZ_BBZF01000012.1"/>
</dbReference>
<dbReference type="PRINTS" id="PR00111">
    <property type="entry name" value="ABHYDROLASE"/>
</dbReference>
<evidence type="ECO:0000256" key="1">
    <source>
        <dbReference type="SAM" id="SignalP"/>
    </source>
</evidence>
<name>A0A023GUI4_9ACTN</name>
<reference evidence="3" key="1">
    <citation type="submission" date="2011-05" db="EMBL/GenBank/DDBJ databases">
        <authorList>
            <person name="Ma H."/>
            <person name="Zhou Q."/>
            <person name="Igarashi Y."/>
            <person name="Tang G."/>
        </authorList>
    </citation>
    <scope>NUCLEOTIDE SEQUENCE</scope>
</reference>
<feature type="signal peptide" evidence="1">
    <location>
        <begin position="1"/>
        <end position="24"/>
    </location>
</feature>
<dbReference type="GO" id="GO:0016020">
    <property type="term" value="C:membrane"/>
    <property type="evidence" value="ECO:0007669"/>
    <property type="project" value="TreeGrafter"/>
</dbReference>
<dbReference type="PANTHER" id="PTHR43798:SF5">
    <property type="entry name" value="MONOACYLGLYCEROL LIPASE ABHD6"/>
    <property type="match status" value="1"/>
</dbReference>